<dbReference type="Gene3D" id="1.10.3210.10">
    <property type="entry name" value="Hypothetical protein af1432"/>
    <property type="match status" value="1"/>
</dbReference>
<dbReference type="EMBL" id="CP159485">
    <property type="protein sequence ID" value="XCI29775.1"/>
    <property type="molecule type" value="Genomic_DNA"/>
</dbReference>
<evidence type="ECO:0000256" key="3">
    <source>
        <dbReference type="ARBA" id="ARBA00022741"/>
    </source>
</evidence>
<evidence type="ECO:0000256" key="6">
    <source>
        <dbReference type="ARBA" id="ARBA00049417"/>
    </source>
</evidence>
<reference evidence="8" key="1">
    <citation type="journal article" date="2018" name="Antonie Van Leeuwenhoek">
        <title>Proteinivorax hydrogeniformans sp. nov., an anaerobic, haloalkaliphilic bacterium fermenting proteinaceous compounds with high hydrogen production.</title>
        <authorList>
            <person name="Boltyanskaya Y."/>
            <person name="Detkova E."/>
            <person name="Pimenov N."/>
            <person name="Kevbrin V."/>
        </authorList>
    </citation>
    <scope>NUCLEOTIDE SEQUENCE</scope>
    <source>
        <strain evidence="8">Z-710</strain>
    </source>
</reference>
<comment type="catalytic activity">
    <reaction evidence="6">
        <text>P(1),P(4)-bis(5'-adenosyl) tetraphosphate + H2O = 2 ADP + 2 H(+)</text>
        <dbReference type="Rhea" id="RHEA:24252"/>
        <dbReference type="ChEBI" id="CHEBI:15377"/>
        <dbReference type="ChEBI" id="CHEBI:15378"/>
        <dbReference type="ChEBI" id="CHEBI:58141"/>
        <dbReference type="ChEBI" id="CHEBI:456216"/>
        <dbReference type="EC" id="3.6.1.41"/>
    </reaction>
</comment>
<evidence type="ECO:0000256" key="4">
    <source>
        <dbReference type="ARBA" id="ARBA00022801"/>
    </source>
</evidence>
<gene>
    <name evidence="8" type="primary">yqeK</name>
    <name evidence="8" type="ORF">PRVXH_001117</name>
</gene>
<keyword evidence="4 8" id="KW-0378">Hydrolase</keyword>
<dbReference type="GO" id="GO:0008803">
    <property type="term" value="F:bis(5'-nucleosyl)-tetraphosphatase (symmetrical) activity"/>
    <property type="evidence" value="ECO:0007669"/>
    <property type="project" value="UniProtKB-EC"/>
</dbReference>
<keyword evidence="3" id="KW-0547">Nucleotide-binding</keyword>
<dbReference type="SMART" id="SM00471">
    <property type="entry name" value="HDc"/>
    <property type="match status" value="1"/>
</dbReference>
<evidence type="ECO:0000259" key="7">
    <source>
        <dbReference type="SMART" id="SM00471"/>
    </source>
</evidence>
<dbReference type="GO" id="GO:0046872">
    <property type="term" value="F:metal ion binding"/>
    <property type="evidence" value="ECO:0007669"/>
    <property type="project" value="UniProtKB-KW"/>
</dbReference>
<dbReference type="InterPro" id="IPR003607">
    <property type="entry name" value="HD/PDEase_dom"/>
</dbReference>
<dbReference type="RefSeq" id="WP_353894322.1">
    <property type="nucleotide sequence ID" value="NZ_CP159485.1"/>
</dbReference>
<dbReference type="CDD" id="cd00077">
    <property type="entry name" value="HDc"/>
    <property type="match status" value="1"/>
</dbReference>
<dbReference type="AlphaFoldDB" id="A0AAU8HWP6"/>
<evidence type="ECO:0000256" key="2">
    <source>
        <dbReference type="ARBA" id="ARBA00022723"/>
    </source>
</evidence>
<organism evidence="8">
    <name type="scientific">Proteinivorax hydrogeniformans</name>
    <dbReference type="NCBI Taxonomy" id="1826727"/>
    <lineage>
        <taxon>Bacteria</taxon>
        <taxon>Bacillati</taxon>
        <taxon>Bacillota</taxon>
        <taxon>Clostridia</taxon>
        <taxon>Eubacteriales</taxon>
        <taxon>Proteinivoracaceae</taxon>
        <taxon>Proteinivorax</taxon>
    </lineage>
</organism>
<dbReference type="InterPro" id="IPR051094">
    <property type="entry name" value="Diverse_Catalytic_Enzymes"/>
</dbReference>
<sequence length="193" mass="21905">MDITKQKKQIDRVKKFACSELTASRYKHSILVAETSKDLSKRFKADLSKSYLAGIGHDIAREYSSKKVLKLAEQFGINCDELQKKHPVSLLHGPVGSKILQHKKLIDDEQILGAIYYHTTGTPQFDVLGKILCVADYIEPSRSYDGVKKLRKLAQIDLDKCLYHCLLGSYNHLVSQGFKPHPLLMKTLSKLKY</sequence>
<dbReference type="InterPro" id="IPR006674">
    <property type="entry name" value="HD_domain"/>
</dbReference>
<evidence type="ECO:0000256" key="5">
    <source>
        <dbReference type="ARBA" id="ARBA00023004"/>
    </source>
</evidence>
<proteinExistence type="predicted"/>
<dbReference type="NCBIfam" id="TIGR00488">
    <property type="entry name" value="bis(5'-nucleosyl)-tetraphosphatase (symmetrical) YqeK"/>
    <property type="match status" value="1"/>
</dbReference>
<dbReference type="PANTHER" id="PTHR35795:SF1">
    <property type="entry name" value="BIS(5'-NUCLEOSYL)-TETRAPHOSPHATASE, SYMMETRICAL"/>
    <property type="match status" value="1"/>
</dbReference>
<dbReference type="GO" id="GO:0000166">
    <property type="term" value="F:nucleotide binding"/>
    <property type="evidence" value="ECO:0007669"/>
    <property type="project" value="UniProtKB-KW"/>
</dbReference>
<evidence type="ECO:0000313" key="8">
    <source>
        <dbReference type="EMBL" id="XCI29775.1"/>
    </source>
</evidence>
<dbReference type="SUPFAM" id="SSF109604">
    <property type="entry name" value="HD-domain/PDEase-like"/>
    <property type="match status" value="1"/>
</dbReference>
<protein>
    <recommendedName>
        <fullName evidence="1">bis(5'-nucleosyl)-tetraphosphatase (symmetrical)</fullName>
        <ecNumber evidence="1">3.6.1.41</ecNumber>
    </recommendedName>
</protein>
<accession>A0AAU8HWP6</accession>
<dbReference type="PANTHER" id="PTHR35795">
    <property type="entry name" value="SLR1885 PROTEIN"/>
    <property type="match status" value="1"/>
</dbReference>
<dbReference type="EC" id="3.6.1.41" evidence="1"/>
<dbReference type="InterPro" id="IPR005249">
    <property type="entry name" value="YqeK"/>
</dbReference>
<evidence type="ECO:0000256" key="1">
    <source>
        <dbReference type="ARBA" id="ARBA00012506"/>
    </source>
</evidence>
<feature type="domain" description="HD/PDEase" evidence="7">
    <location>
        <begin position="21"/>
        <end position="150"/>
    </location>
</feature>
<name>A0AAU8HWP6_9FIRM</name>
<reference evidence="8" key="2">
    <citation type="submission" date="2024-06" db="EMBL/GenBank/DDBJ databases">
        <authorList>
            <person name="Petrova K.O."/>
            <person name="Toshchakov S.V."/>
            <person name="Boltjanskaja Y.V."/>
            <person name="Kevbrin V.V."/>
        </authorList>
    </citation>
    <scope>NUCLEOTIDE SEQUENCE</scope>
    <source>
        <strain evidence="8">Z-710</strain>
    </source>
</reference>
<keyword evidence="5" id="KW-0408">Iron</keyword>
<dbReference type="Pfam" id="PF01966">
    <property type="entry name" value="HD"/>
    <property type="match status" value="1"/>
</dbReference>
<keyword evidence="2" id="KW-0479">Metal-binding</keyword>